<reference evidence="10" key="1">
    <citation type="submission" date="2016-08" db="EMBL/GenBank/DDBJ databases">
        <authorList>
            <person name="Varghese N."/>
            <person name="Submissions Spin"/>
        </authorList>
    </citation>
    <scope>NUCLEOTIDE SEQUENCE [LARGE SCALE GENOMIC DNA]</scope>
    <source>
        <strain evidence="10">R-52791</strain>
    </source>
</reference>
<dbReference type="PROSITE" id="PS50043">
    <property type="entry name" value="HTH_LUXR_2"/>
    <property type="match status" value="1"/>
</dbReference>
<evidence type="ECO:0000256" key="5">
    <source>
        <dbReference type="PROSITE-ProRule" id="PRU00169"/>
    </source>
</evidence>
<keyword evidence="2" id="KW-0805">Transcription regulation</keyword>
<name>A0A1C4H4C3_9BIFI</name>
<dbReference type="GO" id="GO:0000160">
    <property type="term" value="P:phosphorelay signal transduction system"/>
    <property type="evidence" value="ECO:0007669"/>
    <property type="project" value="InterPro"/>
</dbReference>
<dbReference type="SUPFAM" id="SSF46894">
    <property type="entry name" value="C-terminal effector domain of the bipartite response regulators"/>
    <property type="match status" value="1"/>
</dbReference>
<dbReference type="Gene3D" id="3.40.50.2300">
    <property type="match status" value="1"/>
</dbReference>
<dbReference type="PANTHER" id="PTHR43214:SF41">
    <property type="entry name" value="NITRATE_NITRITE RESPONSE REGULATOR PROTEIN NARP"/>
    <property type="match status" value="1"/>
</dbReference>
<evidence type="ECO:0000256" key="4">
    <source>
        <dbReference type="ARBA" id="ARBA00023163"/>
    </source>
</evidence>
<evidence type="ECO:0000256" key="3">
    <source>
        <dbReference type="ARBA" id="ARBA00023125"/>
    </source>
</evidence>
<dbReference type="PRINTS" id="PR00038">
    <property type="entry name" value="HTHLUXR"/>
</dbReference>
<dbReference type="PROSITE" id="PS00622">
    <property type="entry name" value="HTH_LUXR_1"/>
    <property type="match status" value="1"/>
</dbReference>
<feature type="modified residue" description="4-aspartylphosphate" evidence="5">
    <location>
        <position position="162"/>
    </location>
</feature>
<evidence type="ECO:0000256" key="6">
    <source>
        <dbReference type="SAM" id="MobiDB-lite"/>
    </source>
</evidence>
<dbReference type="InterPro" id="IPR000792">
    <property type="entry name" value="Tscrpt_reg_LuxR_C"/>
</dbReference>
<protein>
    <submittedName>
        <fullName evidence="9">Two component transcriptional regulator, LuxR family</fullName>
    </submittedName>
</protein>
<keyword evidence="4" id="KW-0804">Transcription</keyword>
<dbReference type="CDD" id="cd06170">
    <property type="entry name" value="LuxR_C_like"/>
    <property type="match status" value="1"/>
</dbReference>
<accession>A0A1C4H4C3</accession>
<dbReference type="PANTHER" id="PTHR43214">
    <property type="entry name" value="TWO-COMPONENT RESPONSE REGULATOR"/>
    <property type="match status" value="1"/>
</dbReference>
<organism evidence="9 10">
    <name type="scientific">Bifidobacterium commune</name>
    <dbReference type="NCBI Taxonomy" id="1505727"/>
    <lineage>
        <taxon>Bacteria</taxon>
        <taxon>Bacillati</taxon>
        <taxon>Actinomycetota</taxon>
        <taxon>Actinomycetes</taxon>
        <taxon>Bifidobacteriales</taxon>
        <taxon>Bifidobacteriaceae</taxon>
        <taxon>Bifidobacterium</taxon>
    </lineage>
</organism>
<dbReference type="InterPro" id="IPR039420">
    <property type="entry name" value="WalR-like"/>
</dbReference>
<keyword evidence="3" id="KW-0238">DNA-binding</keyword>
<feature type="compositionally biased region" description="Gly residues" evidence="6">
    <location>
        <begin position="23"/>
        <end position="32"/>
    </location>
</feature>
<dbReference type="EMBL" id="FMBL01000001">
    <property type="protein sequence ID" value="SCC79498.1"/>
    <property type="molecule type" value="Genomic_DNA"/>
</dbReference>
<feature type="region of interest" description="Disordered" evidence="6">
    <location>
        <begin position="1"/>
        <end position="107"/>
    </location>
</feature>
<keyword evidence="1 5" id="KW-0597">Phosphoprotein</keyword>
<dbReference type="PROSITE" id="PS50110">
    <property type="entry name" value="RESPONSE_REGULATORY"/>
    <property type="match status" value="1"/>
</dbReference>
<dbReference type="InterPro" id="IPR001789">
    <property type="entry name" value="Sig_transdc_resp-reg_receiver"/>
</dbReference>
<dbReference type="SUPFAM" id="SSF52172">
    <property type="entry name" value="CheY-like"/>
    <property type="match status" value="1"/>
</dbReference>
<feature type="compositionally biased region" description="Low complexity" evidence="6">
    <location>
        <begin position="33"/>
        <end position="104"/>
    </location>
</feature>
<dbReference type="Pfam" id="PF00196">
    <property type="entry name" value="GerE"/>
    <property type="match status" value="1"/>
</dbReference>
<evidence type="ECO:0000256" key="2">
    <source>
        <dbReference type="ARBA" id="ARBA00023015"/>
    </source>
</evidence>
<evidence type="ECO:0000313" key="10">
    <source>
        <dbReference type="Proteomes" id="UP000242610"/>
    </source>
</evidence>
<dbReference type="AlphaFoldDB" id="A0A1C4H4C3"/>
<dbReference type="InterPro" id="IPR016032">
    <property type="entry name" value="Sig_transdc_resp-reg_C-effctor"/>
</dbReference>
<proteinExistence type="predicted"/>
<dbReference type="Proteomes" id="UP000242610">
    <property type="component" value="Unassembled WGS sequence"/>
</dbReference>
<dbReference type="SMART" id="SM00421">
    <property type="entry name" value="HTH_LUXR"/>
    <property type="match status" value="1"/>
</dbReference>
<evidence type="ECO:0000259" key="7">
    <source>
        <dbReference type="PROSITE" id="PS50043"/>
    </source>
</evidence>
<gene>
    <name evidence="9" type="ORF">GA0061077_0758</name>
</gene>
<dbReference type="GO" id="GO:0003677">
    <property type="term" value="F:DNA binding"/>
    <property type="evidence" value="ECO:0007669"/>
    <property type="project" value="UniProtKB-KW"/>
</dbReference>
<feature type="domain" description="HTH luxR-type" evidence="7">
    <location>
        <begin position="256"/>
        <end position="321"/>
    </location>
</feature>
<dbReference type="STRING" id="1505727.GA0061077_0758"/>
<dbReference type="CDD" id="cd17535">
    <property type="entry name" value="REC_NarL-like"/>
    <property type="match status" value="1"/>
</dbReference>
<dbReference type="InterPro" id="IPR058245">
    <property type="entry name" value="NreC/VraR/RcsB-like_REC"/>
</dbReference>
<keyword evidence="10" id="KW-1185">Reference proteome</keyword>
<dbReference type="SMART" id="SM00448">
    <property type="entry name" value="REC"/>
    <property type="match status" value="1"/>
</dbReference>
<dbReference type="InterPro" id="IPR011006">
    <property type="entry name" value="CheY-like_superfamily"/>
</dbReference>
<evidence type="ECO:0000259" key="8">
    <source>
        <dbReference type="PROSITE" id="PS50110"/>
    </source>
</evidence>
<evidence type="ECO:0000313" key="9">
    <source>
        <dbReference type="EMBL" id="SCC79498.1"/>
    </source>
</evidence>
<dbReference type="Pfam" id="PF00072">
    <property type="entry name" value="Response_reg"/>
    <property type="match status" value="1"/>
</dbReference>
<dbReference type="GO" id="GO:0006355">
    <property type="term" value="P:regulation of DNA-templated transcription"/>
    <property type="evidence" value="ECO:0007669"/>
    <property type="project" value="InterPro"/>
</dbReference>
<evidence type="ECO:0000256" key="1">
    <source>
        <dbReference type="ARBA" id="ARBA00022553"/>
    </source>
</evidence>
<sequence>MSEKTGTQAQATAGSADGSVGSSAGGAVGGSVAGSAGSSINSSTGGLAGSSAGNSAGNSMGSSTVDSTGSSTNGPTAGTVTDTTTNPAIGTATSSVTDTATSNTPRGERHAIRIAVVDDHEMFRAGVIATLSPHFDIVGQAPDVEGSVAMIADTKPDVVLLDVHVPGGEGGGGAEILLKSRPLSPDSAFLALSVSDSPKDVGAVIRAGALGYVTKTISGNDLSSSIIQVHEGYAVFSPKLAGFVLSTFQGAGPAEQDDELDKLSHREQEVMRLIARGYTYKEISAELFISVKTVETHVSAVLRKLQLCNRAELTRWAADRRIV</sequence>
<feature type="domain" description="Response regulatory" evidence="8">
    <location>
        <begin position="113"/>
        <end position="230"/>
    </location>
</feature>
<feature type="compositionally biased region" description="Low complexity" evidence="6">
    <location>
        <begin position="1"/>
        <end position="22"/>
    </location>
</feature>